<gene>
    <name evidence="2" type="ORF">ACFOW3_17850</name>
</gene>
<feature type="transmembrane region" description="Helical" evidence="1">
    <location>
        <begin position="70"/>
        <end position="92"/>
    </location>
</feature>
<dbReference type="Proteomes" id="UP001595693">
    <property type="component" value="Unassembled WGS sequence"/>
</dbReference>
<dbReference type="EMBL" id="JBHSAJ010000053">
    <property type="protein sequence ID" value="MFC3936484.1"/>
    <property type="molecule type" value="Genomic_DNA"/>
</dbReference>
<keyword evidence="1" id="KW-0812">Transmembrane</keyword>
<evidence type="ECO:0000256" key="1">
    <source>
        <dbReference type="SAM" id="Phobius"/>
    </source>
</evidence>
<accession>A0ABV8DD70</accession>
<feature type="transmembrane region" description="Helical" evidence="1">
    <location>
        <begin position="35"/>
        <end position="58"/>
    </location>
</feature>
<keyword evidence="1" id="KW-0472">Membrane</keyword>
<sequence>MKIVLALGMQLLTLLAVAWPIVWAIHLIKLATRRLWSSFALSSTLIVPYLAAMGAYAALFAGGHNGPADWTLHVVLLGSGVTVVALWLLLVVSISRNRSQAK</sequence>
<evidence type="ECO:0000313" key="3">
    <source>
        <dbReference type="Proteomes" id="UP001595693"/>
    </source>
</evidence>
<proteinExistence type="predicted"/>
<organism evidence="2 3">
    <name type="scientific">Acidovorax facilis</name>
    <dbReference type="NCBI Taxonomy" id="12917"/>
    <lineage>
        <taxon>Bacteria</taxon>
        <taxon>Pseudomonadati</taxon>
        <taxon>Pseudomonadota</taxon>
        <taxon>Betaproteobacteria</taxon>
        <taxon>Burkholderiales</taxon>
        <taxon>Comamonadaceae</taxon>
        <taxon>Acidovorax</taxon>
    </lineage>
</organism>
<keyword evidence="3" id="KW-1185">Reference proteome</keyword>
<protein>
    <recommendedName>
        <fullName evidence="4">Transmembrane protein</fullName>
    </recommendedName>
</protein>
<keyword evidence="1" id="KW-1133">Transmembrane helix</keyword>
<dbReference type="RefSeq" id="WP_055398473.1">
    <property type="nucleotide sequence ID" value="NZ_JAMXAX010000052.1"/>
</dbReference>
<feature type="transmembrane region" description="Helical" evidence="1">
    <location>
        <begin position="6"/>
        <end position="28"/>
    </location>
</feature>
<reference evidence="3" key="1">
    <citation type="journal article" date="2019" name="Int. J. Syst. Evol. Microbiol.">
        <title>The Global Catalogue of Microorganisms (GCM) 10K type strain sequencing project: providing services to taxonomists for standard genome sequencing and annotation.</title>
        <authorList>
            <consortium name="The Broad Institute Genomics Platform"/>
            <consortium name="The Broad Institute Genome Sequencing Center for Infectious Disease"/>
            <person name="Wu L."/>
            <person name="Ma J."/>
        </authorList>
    </citation>
    <scope>NUCLEOTIDE SEQUENCE [LARGE SCALE GENOMIC DNA]</scope>
    <source>
        <strain evidence="3">CCUG 2113</strain>
    </source>
</reference>
<name>A0ABV8DD70_9BURK</name>
<evidence type="ECO:0008006" key="4">
    <source>
        <dbReference type="Google" id="ProtNLM"/>
    </source>
</evidence>
<comment type="caution">
    <text evidence="2">The sequence shown here is derived from an EMBL/GenBank/DDBJ whole genome shotgun (WGS) entry which is preliminary data.</text>
</comment>
<evidence type="ECO:0000313" key="2">
    <source>
        <dbReference type="EMBL" id="MFC3936484.1"/>
    </source>
</evidence>